<dbReference type="STRING" id="553466.SAMN04487950_3656"/>
<dbReference type="Proteomes" id="UP000199607">
    <property type="component" value="Unassembled WGS sequence"/>
</dbReference>
<feature type="transmembrane region" description="Helical" evidence="1">
    <location>
        <begin position="20"/>
        <end position="53"/>
    </location>
</feature>
<dbReference type="EMBL" id="FOTC01000005">
    <property type="protein sequence ID" value="SFL40094.1"/>
    <property type="molecule type" value="Genomic_DNA"/>
</dbReference>
<gene>
    <name evidence="2" type="ORF">SAMN04487950_3656</name>
</gene>
<keyword evidence="3" id="KW-1185">Reference proteome</keyword>
<protein>
    <submittedName>
        <fullName evidence="2">Uncharacterized protein</fullName>
    </submittedName>
</protein>
<dbReference type="AlphaFoldDB" id="A0A1I4HD27"/>
<proteinExistence type="predicted"/>
<accession>A0A1I4HD27</accession>
<organism evidence="2 3">
    <name type="scientific">Halogranum rubrum</name>
    <dbReference type="NCBI Taxonomy" id="553466"/>
    <lineage>
        <taxon>Archaea</taxon>
        <taxon>Methanobacteriati</taxon>
        <taxon>Methanobacteriota</taxon>
        <taxon>Stenosarchaea group</taxon>
        <taxon>Halobacteria</taxon>
        <taxon>Halobacteriales</taxon>
        <taxon>Haloferacaceae</taxon>
    </lineage>
</organism>
<evidence type="ECO:0000313" key="2">
    <source>
        <dbReference type="EMBL" id="SFL40094.1"/>
    </source>
</evidence>
<evidence type="ECO:0000256" key="1">
    <source>
        <dbReference type="SAM" id="Phobius"/>
    </source>
</evidence>
<sequence>MASKQSWFHGYTAWYTRAVVWFLEVLLVGALLQTLLGTLGVVVTGLVGALLLFRHVERHVQQELNQ</sequence>
<keyword evidence="1" id="KW-0472">Membrane</keyword>
<name>A0A1I4HD27_9EURY</name>
<reference evidence="3" key="1">
    <citation type="submission" date="2016-10" db="EMBL/GenBank/DDBJ databases">
        <authorList>
            <person name="Varghese N."/>
            <person name="Submissions S."/>
        </authorList>
    </citation>
    <scope>NUCLEOTIDE SEQUENCE [LARGE SCALE GENOMIC DNA]</scope>
    <source>
        <strain evidence="3">CGMCC 1.7738</strain>
    </source>
</reference>
<dbReference type="RefSeq" id="WP_009367160.1">
    <property type="nucleotide sequence ID" value="NZ_FOTC01000005.1"/>
</dbReference>
<keyword evidence="1" id="KW-1133">Transmembrane helix</keyword>
<keyword evidence="1" id="KW-0812">Transmembrane</keyword>
<evidence type="ECO:0000313" key="3">
    <source>
        <dbReference type="Proteomes" id="UP000199607"/>
    </source>
</evidence>